<accession>A0A5B7ESZ6</accession>
<dbReference type="AlphaFoldDB" id="A0A5B7ESZ6"/>
<comment type="caution">
    <text evidence="2">The sequence shown here is derived from an EMBL/GenBank/DDBJ whole genome shotgun (WGS) entry which is preliminary data.</text>
</comment>
<keyword evidence="1" id="KW-0812">Transmembrane</keyword>
<dbReference type="Proteomes" id="UP000324222">
    <property type="component" value="Unassembled WGS sequence"/>
</dbReference>
<organism evidence="2 3">
    <name type="scientific">Portunus trituberculatus</name>
    <name type="common">Swimming crab</name>
    <name type="synonym">Neptunus trituberculatus</name>
    <dbReference type="NCBI Taxonomy" id="210409"/>
    <lineage>
        <taxon>Eukaryota</taxon>
        <taxon>Metazoa</taxon>
        <taxon>Ecdysozoa</taxon>
        <taxon>Arthropoda</taxon>
        <taxon>Crustacea</taxon>
        <taxon>Multicrustacea</taxon>
        <taxon>Malacostraca</taxon>
        <taxon>Eumalacostraca</taxon>
        <taxon>Eucarida</taxon>
        <taxon>Decapoda</taxon>
        <taxon>Pleocyemata</taxon>
        <taxon>Brachyura</taxon>
        <taxon>Eubrachyura</taxon>
        <taxon>Portunoidea</taxon>
        <taxon>Portunidae</taxon>
        <taxon>Portuninae</taxon>
        <taxon>Portunus</taxon>
    </lineage>
</organism>
<reference evidence="2 3" key="1">
    <citation type="submission" date="2019-05" db="EMBL/GenBank/DDBJ databases">
        <title>Another draft genome of Portunus trituberculatus and its Hox gene families provides insights of decapod evolution.</title>
        <authorList>
            <person name="Jeong J.-H."/>
            <person name="Song I."/>
            <person name="Kim S."/>
            <person name="Choi T."/>
            <person name="Kim D."/>
            <person name="Ryu S."/>
            <person name="Kim W."/>
        </authorList>
    </citation>
    <scope>NUCLEOTIDE SEQUENCE [LARGE SCALE GENOMIC DNA]</scope>
    <source>
        <tissue evidence="2">Muscle</tissue>
    </source>
</reference>
<gene>
    <name evidence="2" type="ORF">E2C01_030857</name>
</gene>
<evidence type="ECO:0000313" key="3">
    <source>
        <dbReference type="Proteomes" id="UP000324222"/>
    </source>
</evidence>
<keyword evidence="1" id="KW-0472">Membrane</keyword>
<name>A0A5B7ESZ6_PORTR</name>
<evidence type="ECO:0000313" key="2">
    <source>
        <dbReference type="EMBL" id="MPC37382.1"/>
    </source>
</evidence>
<keyword evidence="3" id="KW-1185">Reference proteome</keyword>
<feature type="transmembrane region" description="Helical" evidence="1">
    <location>
        <begin position="6"/>
        <end position="29"/>
    </location>
</feature>
<keyword evidence="1" id="KW-1133">Transmembrane helix</keyword>
<sequence length="98" mass="10611">MPRDSMLHLFFFACVLCYSSFLSLLAGLVSRDGVSAMLRLAGVGVVTCGPPSRDGSRVGILKGTWCGPPGVGVHVLTAIKEAHVLAWRLVRRFHIVEF</sequence>
<protein>
    <submittedName>
        <fullName evidence="2">Uncharacterized protein</fullName>
    </submittedName>
</protein>
<proteinExistence type="predicted"/>
<dbReference type="EMBL" id="VSRR010003767">
    <property type="protein sequence ID" value="MPC37382.1"/>
    <property type="molecule type" value="Genomic_DNA"/>
</dbReference>
<evidence type="ECO:0000256" key="1">
    <source>
        <dbReference type="SAM" id="Phobius"/>
    </source>
</evidence>